<dbReference type="Proteomes" id="UP000298246">
    <property type="component" value="Unassembled WGS sequence"/>
</dbReference>
<dbReference type="PANTHER" id="PTHR46066:SF2">
    <property type="entry name" value="CHITINASE DOMAIN-CONTAINING PROTEIN 1"/>
    <property type="match status" value="1"/>
</dbReference>
<dbReference type="CDD" id="cd02874">
    <property type="entry name" value="GH18_CFLE_spore_hydrolase"/>
    <property type="match status" value="1"/>
</dbReference>
<dbReference type="Gene3D" id="3.10.350.10">
    <property type="entry name" value="LysM domain"/>
    <property type="match status" value="3"/>
</dbReference>
<evidence type="ECO:0000256" key="2">
    <source>
        <dbReference type="ARBA" id="ARBA00023295"/>
    </source>
</evidence>
<dbReference type="GO" id="GO:0016798">
    <property type="term" value="F:hydrolase activity, acting on glycosyl bonds"/>
    <property type="evidence" value="ECO:0007669"/>
    <property type="project" value="UniProtKB-KW"/>
</dbReference>
<dbReference type="SMART" id="SM00636">
    <property type="entry name" value="Glyco_18"/>
    <property type="match status" value="1"/>
</dbReference>
<dbReference type="Gene3D" id="3.10.50.10">
    <property type="match status" value="1"/>
</dbReference>
<dbReference type="GO" id="GO:0008061">
    <property type="term" value="F:chitin binding"/>
    <property type="evidence" value="ECO:0007669"/>
    <property type="project" value="InterPro"/>
</dbReference>
<dbReference type="OrthoDB" id="9769314at2"/>
<dbReference type="InterPro" id="IPR018392">
    <property type="entry name" value="LysM"/>
</dbReference>
<dbReference type="EMBL" id="MYFO01000063">
    <property type="protein sequence ID" value="TFE82925.1"/>
    <property type="molecule type" value="Genomic_DNA"/>
</dbReference>
<dbReference type="InterPro" id="IPR041704">
    <property type="entry name" value="CFLE_GH18"/>
</dbReference>
<keyword evidence="6" id="KW-1185">Reference proteome</keyword>
<dbReference type="InterPro" id="IPR001223">
    <property type="entry name" value="Glyco_hydro18_cat"/>
</dbReference>
<dbReference type="SUPFAM" id="SSF54106">
    <property type="entry name" value="LysM domain"/>
    <property type="match status" value="3"/>
</dbReference>
<protein>
    <submittedName>
        <fullName evidence="5">Spore gernimation protein</fullName>
    </submittedName>
</protein>
<dbReference type="CDD" id="cd00118">
    <property type="entry name" value="LysM"/>
    <property type="match status" value="3"/>
</dbReference>
<feature type="domain" description="LysM" evidence="3">
    <location>
        <begin position="51"/>
        <end position="95"/>
    </location>
</feature>
<dbReference type="GO" id="GO:0070492">
    <property type="term" value="F:oligosaccharide binding"/>
    <property type="evidence" value="ECO:0007669"/>
    <property type="project" value="TreeGrafter"/>
</dbReference>
<feature type="domain" description="LysM" evidence="3">
    <location>
        <begin position="2"/>
        <end position="46"/>
    </location>
</feature>
<gene>
    <name evidence="5" type="ORF">B5M42_24235</name>
</gene>
<dbReference type="Gene3D" id="3.20.20.80">
    <property type="entry name" value="Glycosidases"/>
    <property type="match status" value="1"/>
</dbReference>
<organism evidence="5 6">
    <name type="scientific">Paenibacillus athensensis</name>
    <dbReference type="NCBI Taxonomy" id="1967502"/>
    <lineage>
        <taxon>Bacteria</taxon>
        <taxon>Bacillati</taxon>
        <taxon>Bacillota</taxon>
        <taxon>Bacilli</taxon>
        <taxon>Bacillales</taxon>
        <taxon>Paenibacillaceae</taxon>
        <taxon>Paenibacillus</taxon>
    </lineage>
</organism>
<feature type="domain" description="LysM" evidence="3">
    <location>
        <begin position="98"/>
        <end position="142"/>
    </location>
</feature>
<evidence type="ECO:0000313" key="6">
    <source>
        <dbReference type="Proteomes" id="UP000298246"/>
    </source>
</evidence>
<name>A0A4Y8PQ46_9BACL</name>
<feature type="domain" description="GH18" evidence="4">
    <location>
        <begin position="150"/>
        <end position="471"/>
    </location>
</feature>
<sequence length="471" mass="52321">MRIHVVQQGESLWQIADNYGVSTSRIIDINGLEQPDRLVIGLALLIPPAYPAYTVRPGDTLGALATRYGVSVAALARANGLPASAQLATGQTLIIPVQRHAVQPGESLWSIAQRYGVSVQALAQTNGIGSPYVIYAGQTLRIPEPPKRTIDVNGYTNVFGEPAAEQIRQDGPHLTYVCPFGYRIRADGTLEPADDQALIAAAYDNAVVPILSITNFSATEAGSQLAHTILSSPQLQNKLIDSILATMESKGYRGLNVDFENVLPADREAYNDFLRLAVQRLHARGFFVSSALAPKTSADQKGLLYEAHDYAAHGAIVDFVVLMTYEWGYRLGPPQAISPLNEIRRVLDYAVTVIPRNKILMGFQLYARDWLLPHVKGQQAETFSMQEAVRRAVDHGAPIHYDPVAQTPYYRYTDEQQRTHEVWFEDARSAQAKFDLIKSYNLRGVSYWVLGYPFPQNWALLEDNFRVRKLL</sequence>
<evidence type="ECO:0000256" key="1">
    <source>
        <dbReference type="ARBA" id="ARBA00022801"/>
    </source>
</evidence>
<dbReference type="InterPro" id="IPR029070">
    <property type="entry name" value="Chitinase_insertion_sf"/>
</dbReference>
<keyword evidence="2" id="KW-0326">Glycosidase</keyword>
<dbReference type="SUPFAM" id="SSF51445">
    <property type="entry name" value="(Trans)glycosidases"/>
    <property type="match status" value="1"/>
</dbReference>
<accession>A0A4Y8PQ46</accession>
<dbReference type="InterPro" id="IPR017853">
    <property type="entry name" value="GH"/>
</dbReference>
<dbReference type="PROSITE" id="PS51910">
    <property type="entry name" value="GH18_2"/>
    <property type="match status" value="1"/>
</dbReference>
<evidence type="ECO:0000259" key="3">
    <source>
        <dbReference type="PROSITE" id="PS51782"/>
    </source>
</evidence>
<dbReference type="SMART" id="SM00257">
    <property type="entry name" value="LysM"/>
    <property type="match status" value="3"/>
</dbReference>
<evidence type="ECO:0000313" key="5">
    <source>
        <dbReference type="EMBL" id="TFE82925.1"/>
    </source>
</evidence>
<keyword evidence="1" id="KW-0378">Hydrolase</keyword>
<proteinExistence type="predicted"/>
<comment type="caution">
    <text evidence="5">The sequence shown here is derived from an EMBL/GenBank/DDBJ whole genome shotgun (WGS) entry which is preliminary data.</text>
</comment>
<dbReference type="GO" id="GO:0012505">
    <property type="term" value="C:endomembrane system"/>
    <property type="evidence" value="ECO:0007669"/>
    <property type="project" value="TreeGrafter"/>
</dbReference>
<dbReference type="PROSITE" id="PS51782">
    <property type="entry name" value="LYSM"/>
    <property type="match status" value="3"/>
</dbReference>
<dbReference type="Pfam" id="PF00704">
    <property type="entry name" value="Glyco_hydro_18"/>
    <property type="match status" value="1"/>
</dbReference>
<dbReference type="InterPro" id="IPR011583">
    <property type="entry name" value="Chitinase_II/V-like_cat"/>
</dbReference>
<dbReference type="Pfam" id="PF01476">
    <property type="entry name" value="LysM"/>
    <property type="match status" value="3"/>
</dbReference>
<dbReference type="PANTHER" id="PTHR46066">
    <property type="entry name" value="CHITINASE DOMAIN-CONTAINING PROTEIN 1 FAMILY MEMBER"/>
    <property type="match status" value="1"/>
</dbReference>
<dbReference type="RefSeq" id="WP_134757633.1">
    <property type="nucleotide sequence ID" value="NZ_MYFO02000017.1"/>
</dbReference>
<dbReference type="GO" id="GO:0005975">
    <property type="term" value="P:carbohydrate metabolic process"/>
    <property type="evidence" value="ECO:0007669"/>
    <property type="project" value="InterPro"/>
</dbReference>
<dbReference type="InterPro" id="IPR036779">
    <property type="entry name" value="LysM_dom_sf"/>
</dbReference>
<dbReference type="AlphaFoldDB" id="A0A4Y8PQ46"/>
<evidence type="ECO:0000259" key="4">
    <source>
        <dbReference type="PROSITE" id="PS51910"/>
    </source>
</evidence>
<reference evidence="5 6" key="1">
    <citation type="submission" date="2017-03" db="EMBL/GenBank/DDBJ databases">
        <title>Isolation of Levoglucosan Utilizing Bacteria.</title>
        <authorList>
            <person name="Arya A.S."/>
        </authorList>
    </citation>
    <scope>NUCLEOTIDE SEQUENCE [LARGE SCALE GENOMIC DNA]</scope>
    <source>
        <strain evidence="5 6">MEC069</strain>
    </source>
</reference>